<dbReference type="RefSeq" id="WP_183466886.1">
    <property type="nucleotide sequence ID" value="NZ_JACHVU010000002.1"/>
</dbReference>
<feature type="region of interest" description="Disordered" evidence="1">
    <location>
        <begin position="29"/>
        <end position="72"/>
    </location>
</feature>
<keyword evidence="2" id="KW-0732">Signal</keyword>
<gene>
    <name evidence="3" type="ORF">FHR72_001063</name>
</gene>
<name>A0A839Q050_MYCIR</name>
<protein>
    <submittedName>
        <fullName evidence="3">Uncharacterized protein</fullName>
    </submittedName>
</protein>
<sequence>MNALTRIIALPLLSAGILGGALGIAGTAAAATPPAPTGHSVISKQDKPQPNNPTTHTWRERHRDNHNHFWRH</sequence>
<evidence type="ECO:0000256" key="2">
    <source>
        <dbReference type="SAM" id="SignalP"/>
    </source>
</evidence>
<feature type="chain" id="PRO_5032336539" evidence="2">
    <location>
        <begin position="31"/>
        <end position="72"/>
    </location>
</feature>
<comment type="caution">
    <text evidence="3">The sequence shown here is derived from an EMBL/GenBank/DDBJ whole genome shotgun (WGS) entry which is preliminary data.</text>
</comment>
<proteinExistence type="predicted"/>
<feature type="signal peptide" evidence="2">
    <location>
        <begin position="1"/>
        <end position="30"/>
    </location>
</feature>
<evidence type="ECO:0000313" key="3">
    <source>
        <dbReference type="EMBL" id="MBB2989600.1"/>
    </source>
</evidence>
<dbReference type="EMBL" id="JACHVU010000002">
    <property type="protein sequence ID" value="MBB2989600.1"/>
    <property type="molecule type" value="Genomic_DNA"/>
</dbReference>
<feature type="compositionally biased region" description="Polar residues" evidence="1">
    <location>
        <begin position="40"/>
        <end position="56"/>
    </location>
</feature>
<keyword evidence="4" id="KW-1185">Reference proteome</keyword>
<evidence type="ECO:0000313" key="4">
    <source>
        <dbReference type="Proteomes" id="UP000550501"/>
    </source>
</evidence>
<organism evidence="3 4">
    <name type="scientific">Mycolicibacterium iranicum</name>
    <name type="common">Mycobacterium iranicum</name>
    <dbReference type="NCBI Taxonomy" id="912594"/>
    <lineage>
        <taxon>Bacteria</taxon>
        <taxon>Bacillati</taxon>
        <taxon>Actinomycetota</taxon>
        <taxon>Actinomycetes</taxon>
        <taxon>Mycobacteriales</taxon>
        <taxon>Mycobacteriaceae</taxon>
        <taxon>Mycolicibacterium</taxon>
    </lineage>
</organism>
<dbReference type="Proteomes" id="UP000550501">
    <property type="component" value="Unassembled WGS sequence"/>
</dbReference>
<accession>A0A839Q050</accession>
<reference evidence="3 4" key="1">
    <citation type="submission" date="2020-08" db="EMBL/GenBank/DDBJ databases">
        <title>The Agave Microbiome: Exploring the role of microbial communities in plant adaptations to desert environments.</title>
        <authorList>
            <person name="Partida-Martinez L.P."/>
        </authorList>
    </citation>
    <scope>NUCLEOTIDE SEQUENCE [LARGE SCALE GENOMIC DNA]</scope>
    <source>
        <strain evidence="3 4">AT2.18</strain>
    </source>
</reference>
<feature type="compositionally biased region" description="Basic and acidic residues" evidence="1">
    <location>
        <begin position="57"/>
        <end position="72"/>
    </location>
</feature>
<evidence type="ECO:0000256" key="1">
    <source>
        <dbReference type="SAM" id="MobiDB-lite"/>
    </source>
</evidence>
<dbReference type="AlphaFoldDB" id="A0A839Q050"/>